<dbReference type="InterPro" id="IPR007390">
    <property type="entry name" value="Spore_V_R"/>
</dbReference>
<evidence type="ECO:0000256" key="1">
    <source>
        <dbReference type="SAM" id="MobiDB-lite"/>
    </source>
</evidence>
<dbReference type="Proteomes" id="UP000664417">
    <property type="component" value="Unassembled WGS sequence"/>
</dbReference>
<proteinExistence type="predicted"/>
<comment type="caution">
    <text evidence="3">The sequence shown here is derived from an EMBL/GenBank/DDBJ whole genome shotgun (WGS) entry which is preliminary data.</text>
</comment>
<reference evidence="3" key="1">
    <citation type="submission" date="2021-03" db="EMBL/GenBank/DDBJ databases">
        <authorList>
            <person name="Wang G."/>
        </authorList>
    </citation>
    <scope>NUCLEOTIDE SEQUENCE</scope>
    <source>
        <strain evidence="3">KCTC 12899</strain>
    </source>
</reference>
<protein>
    <submittedName>
        <fullName evidence="3">SpoVR family protein</fullName>
    </submittedName>
</protein>
<dbReference type="EMBL" id="JAFREP010000020">
    <property type="protein sequence ID" value="MBO1320847.1"/>
    <property type="molecule type" value="Genomic_DNA"/>
</dbReference>
<accession>A0A8J7QAH5</accession>
<sequence>MRMIHTDPVLHELAERTLHHGREFGMVLPEVRFYILDGLEFASLLEKRVYPTSPTNIWEGKRMVSKKFRISEGLESSLYYEVVQTGNPSYAYLNNTNSPMMQASVMAHVLGHCEFSETNVLRDSNPDRTEFVMHLVRKVNLGRNQMGEKSFLSYWNAAESALPLLSPNSQFNLQHSVETDRATGGVASVSAPEPDEEKPLLPPFSSTLSSLLRPPETQDPFERELKSKLRQETLSRRGYRLRSPCQDVFAFLRHYAPTTAGERSVLDYLYVIHAPSDFVIRTQIMNEGWAMYWEKAIMLELFKERACTGIIDYAKVFSGVCYPRPYYQRNPYHLGFHMWNHIKALYEKGKIDLDYFDEVDRKTRDAWDRGGDVDPIERMRHLVRTCTDYEFLRRFLTPKLIHEFHLNRIPQRDVARLGISKRDVIEEDRYWVWLDPRPIKKEMLKFFTHYYRPRIYLVDTDFEDGGLLLFHRDDGRRLKANWIQPTLKNLNMIWKGGVSLVSKNTLYGYTGGRYREMRIPEVEFEVIVERMREGKKPMVLD</sequence>
<feature type="compositionally biased region" description="Low complexity" evidence="1">
    <location>
        <begin position="203"/>
        <end position="215"/>
    </location>
</feature>
<name>A0A8J7QAH5_9BACT</name>
<dbReference type="PANTHER" id="PTHR30029">
    <property type="entry name" value="STAGE V SPORULATION PROTEIN R"/>
    <property type="match status" value="1"/>
</dbReference>
<feature type="domain" description="SpoVR protein-like N-terminal" evidence="2">
    <location>
        <begin position="60"/>
        <end position="416"/>
    </location>
</feature>
<evidence type="ECO:0000313" key="4">
    <source>
        <dbReference type="Proteomes" id="UP000664417"/>
    </source>
</evidence>
<organism evidence="3 4">
    <name type="scientific">Acanthopleuribacter pedis</name>
    <dbReference type="NCBI Taxonomy" id="442870"/>
    <lineage>
        <taxon>Bacteria</taxon>
        <taxon>Pseudomonadati</taxon>
        <taxon>Acidobacteriota</taxon>
        <taxon>Holophagae</taxon>
        <taxon>Acanthopleuribacterales</taxon>
        <taxon>Acanthopleuribacteraceae</taxon>
        <taxon>Acanthopleuribacter</taxon>
    </lineage>
</organism>
<evidence type="ECO:0000313" key="3">
    <source>
        <dbReference type="EMBL" id="MBO1320847.1"/>
    </source>
</evidence>
<keyword evidence="4" id="KW-1185">Reference proteome</keyword>
<dbReference type="InterPro" id="IPR056174">
    <property type="entry name" value="SpoVR_N"/>
</dbReference>
<gene>
    <name evidence="3" type="ORF">J3U88_20380</name>
</gene>
<dbReference type="PANTHER" id="PTHR30029:SF2">
    <property type="entry name" value="STAGE V SPORULATION PROTEIN R"/>
    <property type="match status" value="1"/>
</dbReference>
<dbReference type="Pfam" id="PF04293">
    <property type="entry name" value="SpoVR"/>
    <property type="match status" value="1"/>
</dbReference>
<dbReference type="RefSeq" id="WP_207860819.1">
    <property type="nucleotide sequence ID" value="NZ_JAFREP010000020.1"/>
</dbReference>
<evidence type="ECO:0000259" key="2">
    <source>
        <dbReference type="Pfam" id="PF04293"/>
    </source>
</evidence>
<dbReference type="AlphaFoldDB" id="A0A8J7QAH5"/>
<feature type="region of interest" description="Disordered" evidence="1">
    <location>
        <begin position="182"/>
        <end position="222"/>
    </location>
</feature>